<dbReference type="InterPro" id="IPR018181">
    <property type="entry name" value="Heat_shock_70_CS"/>
</dbReference>
<keyword evidence="5" id="KW-0597">Phosphoprotein</keyword>
<dbReference type="Pfam" id="PF00012">
    <property type="entry name" value="HSP70"/>
    <property type="match status" value="1"/>
</dbReference>
<dbReference type="Gene3D" id="3.90.640.10">
    <property type="entry name" value="Actin, Chain A, domain 4"/>
    <property type="match status" value="1"/>
</dbReference>
<evidence type="ECO:0000256" key="4">
    <source>
        <dbReference type="ARBA" id="ARBA00017249"/>
    </source>
</evidence>
<dbReference type="Proteomes" id="UP000288623">
    <property type="component" value="Unassembled WGS sequence"/>
</dbReference>
<evidence type="ECO:0000256" key="14">
    <source>
        <dbReference type="SAM" id="Coils"/>
    </source>
</evidence>
<dbReference type="GO" id="GO:0005524">
    <property type="term" value="F:ATP binding"/>
    <property type="evidence" value="ECO:0007669"/>
    <property type="project" value="UniProtKB-KW"/>
</dbReference>
<comment type="similarity">
    <text evidence="2 13">Belongs to the heat shock protein 70 family.</text>
</comment>
<sequence length="582" mass="64556">MTILGIDLGTTNSAMAYVKNGQPEMIVNSRGERTTPSVFQKNINGELVVGSVAKNQYSSLPEQTVLEIKRKMGTDEKITVGETSFTPEQISAHFLKYLKQAAEDFLGEKITEAVITVPAYFSDAQRKATKIAGEIAGLKVERILNEPTAAAIAYGLDHPDSEKNIIVYDLGGGTFDISVVRLDKNLIEVKASAGDNHLGGMDLDRLLVDWVAEQFAEQYDVPLFSFGEASEITQRHARVKLEAENVKKSLSSELSATFNLPFLAVYEGKPISLDYTITRAEFEDIVRPLLEETLVHVDKAIHDAKLAPDAIDDIILIGGATRIPLVQQLVEAKFERMAKKDINPDEAVALGAAIQGAMKEDSLSEESSLMVIDVCPYTLGTDVLRIVDGKRQSGYFDILIRRNEPLPVTAKKIYNTVNDNQTTIDIGVYQGDDEDARVNDDLRITETPLIVDEIPENAAGKEKVEIMFRYDVNGLIQIEATVLSTGRTISQVLDAQRGIMSARQVKEAKLELFDDWEKSKLASEMKGVIRRAKKVRRNAEPQQAVQIEEAIQQLEYAIQETDVELVKTREEALLDLLMEIIE</sequence>
<dbReference type="PROSITE" id="PS00329">
    <property type="entry name" value="HSP70_2"/>
    <property type="match status" value="1"/>
</dbReference>
<dbReference type="FunFam" id="3.30.420.40:FF:000071">
    <property type="entry name" value="Molecular chaperone DnaK"/>
    <property type="match status" value="1"/>
</dbReference>
<comment type="caution">
    <text evidence="15">The sequence shown here is derived from an EMBL/GenBank/DDBJ whole genome shotgun (WGS) entry which is preliminary data.</text>
</comment>
<keyword evidence="8" id="KW-0346">Stress response</keyword>
<dbReference type="Gene3D" id="3.30.420.40">
    <property type="match status" value="2"/>
</dbReference>
<dbReference type="Gene3D" id="2.60.34.10">
    <property type="entry name" value="Substrate Binding Domain Of DNAk, Chain A, domain 1"/>
    <property type="match status" value="1"/>
</dbReference>
<organism evidence="15 16">
    <name type="scientific">Candidatus Kurthia intestinigallinarum</name>
    <dbReference type="NCBI Taxonomy" id="1562256"/>
    <lineage>
        <taxon>Bacteria</taxon>
        <taxon>Bacillati</taxon>
        <taxon>Bacillota</taxon>
        <taxon>Bacilli</taxon>
        <taxon>Bacillales</taxon>
        <taxon>Caryophanaceae</taxon>
        <taxon>Kurthia</taxon>
    </lineage>
</organism>
<comment type="function">
    <text evidence="1">Acts as a chaperone.</text>
</comment>
<dbReference type="RefSeq" id="WP_126991784.1">
    <property type="nucleotide sequence ID" value="NZ_JTFC01000042.1"/>
</dbReference>
<dbReference type="AlphaFoldDB" id="A0A433RPV4"/>
<reference evidence="15 16" key="1">
    <citation type="submission" date="2014-11" db="EMBL/GenBank/DDBJ databases">
        <title>Genome sequence and analysis of novel Kurthia sp.</title>
        <authorList>
            <person name="Lawson J.N."/>
            <person name="Gonzalez J.E."/>
            <person name="Rinauldi L."/>
            <person name="Xuan Z."/>
            <person name="Firman A."/>
            <person name="Shaddox L."/>
            <person name="Trudeau A."/>
            <person name="Shah S."/>
            <person name="Reiman D."/>
        </authorList>
    </citation>
    <scope>NUCLEOTIDE SEQUENCE [LARGE SCALE GENOMIC DNA]</scope>
    <source>
        <strain evidence="15 16">3B1D</strain>
    </source>
</reference>
<evidence type="ECO:0000256" key="10">
    <source>
        <dbReference type="ARBA" id="ARBA00030019"/>
    </source>
</evidence>
<feature type="coiled-coil region" evidence="14">
    <location>
        <begin position="544"/>
        <end position="571"/>
    </location>
</feature>
<dbReference type="EMBL" id="JTFC01000042">
    <property type="protein sequence ID" value="RUS52451.1"/>
    <property type="molecule type" value="Genomic_DNA"/>
</dbReference>
<dbReference type="InterPro" id="IPR043129">
    <property type="entry name" value="ATPase_NBD"/>
</dbReference>
<dbReference type="FunFam" id="3.90.640.10:FF:000003">
    <property type="entry name" value="Molecular chaperone DnaK"/>
    <property type="match status" value="1"/>
</dbReference>
<evidence type="ECO:0000256" key="7">
    <source>
        <dbReference type="ARBA" id="ARBA00022840"/>
    </source>
</evidence>
<evidence type="ECO:0000256" key="9">
    <source>
        <dbReference type="ARBA" id="ARBA00023186"/>
    </source>
</evidence>
<dbReference type="PROSITE" id="PS00297">
    <property type="entry name" value="HSP70_1"/>
    <property type="match status" value="1"/>
</dbReference>
<keyword evidence="6 13" id="KW-0547">Nucleotide-binding</keyword>
<gene>
    <name evidence="15" type="ORF">QI30_16945</name>
</gene>
<evidence type="ECO:0000256" key="12">
    <source>
        <dbReference type="ARBA" id="ARBA00033103"/>
    </source>
</evidence>
<keyword evidence="16" id="KW-1185">Reference proteome</keyword>
<evidence type="ECO:0000256" key="5">
    <source>
        <dbReference type="ARBA" id="ARBA00022553"/>
    </source>
</evidence>
<dbReference type="SUPFAM" id="SSF100920">
    <property type="entry name" value="Heat shock protein 70kD (HSP70), peptide-binding domain"/>
    <property type="match status" value="1"/>
</dbReference>
<dbReference type="InterPro" id="IPR029047">
    <property type="entry name" value="HSP70_peptide-bd_sf"/>
</dbReference>
<name>A0A433RPV4_9BACL</name>
<dbReference type="PROSITE" id="PS01036">
    <property type="entry name" value="HSP70_3"/>
    <property type="match status" value="1"/>
</dbReference>
<accession>A0A433RPV4</accession>
<evidence type="ECO:0000256" key="1">
    <source>
        <dbReference type="ARBA" id="ARBA00002290"/>
    </source>
</evidence>
<dbReference type="PRINTS" id="PR00301">
    <property type="entry name" value="HEATSHOCK70"/>
</dbReference>
<evidence type="ECO:0000313" key="15">
    <source>
        <dbReference type="EMBL" id="RUS52451.1"/>
    </source>
</evidence>
<evidence type="ECO:0000313" key="16">
    <source>
        <dbReference type="Proteomes" id="UP000288623"/>
    </source>
</evidence>
<evidence type="ECO:0000256" key="11">
    <source>
        <dbReference type="ARBA" id="ARBA00030945"/>
    </source>
</evidence>
<dbReference type="GO" id="GO:0140662">
    <property type="term" value="F:ATP-dependent protein folding chaperone"/>
    <property type="evidence" value="ECO:0007669"/>
    <property type="project" value="InterPro"/>
</dbReference>
<keyword evidence="14" id="KW-0175">Coiled coil</keyword>
<keyword evidence="9" id="KW-0143">Chaperone</keyword>
<dbReference type="PANTHER" id="PTHR19375">
    <property type="entry name" value="HEAT SHOCK PROTEIN 70KDA"/>
    <property type="match status" value="1"/>
</dbReference>
<evidence type="ECO:0000256" key="6">
    <source>
        <dbReference type="ARBA" id="ARBA00022741"/>
    </source>
</evidence>
<dbReference type="OrthoDB" id="9766019at2"/>
<evidence type="ECO:0000256" key="8">
    <source>
        <dbReference type="ARBA" id="ARBA00023016"/>
    </source>
</evidence>
<evidence type="ECO:0000256" key="13">
    <source>
        <dbReference type="RuleBase" id="RU003322"/>
    </source>
</evidence>
<proteinExistence type="inferred from homology"/>
<evidence type="ECO:0000256" key="2">
    <source>
        <dbReference type="ARBA" id="ARBA00007381"/>
    </source>
</evidence>
<keyword evidence="7 13" id="KW-0067">ATP-binding</keyword>
<dbReference type="InterPro" id="IPR013126">
    <property type="entry name" value="Hsp_70_fam"/>
</dbReference>
<dbReference type="SUPFAM" id="SSF53067">
    <property type="entry name" value="Actin-like ATPase domain"/>
    <property type="match status" value="2"/>
</dbReference>
<evidence type="ECO:0000256" key="3">
    <source>
        <dbReference type="ARBA" id="ARBA00014415"/>
    </source>
</evidence>
<protein>
    <recommendedName>
        <fullName evidence="3">Chaperone protein DnaK</fullName>
    </recommendedName>
    <alternativeName>
        <fullName evidence="4">Chaperone protein dnaK</fullName>
    </alternativeName>
    <alternativeName>
        <fullName evidence="12">HSP70</fullName>
    </alternativeName>
    <alternativeName>
        <fullName evidence="11">Heat shock 70 kDa protein</fullName>
    </alternativeName>
    <alternativeName>
        <fullName evidence="10">Heat shock protein 70</fullName>
    </alternativeName>
</protein>